<feature type="transmembrane region" description="Helical" evidence="7">
    <location>
        <begin position="417"/>
        <end position="441"/>
    </location>
</feature>
<feature type="transmembrane region" description="Helical" evidence="7">
    <location>
        <begin position="255"/>
        <end position="273"/>
    </location>
</feature>
<organism evidence="9 10">
    <name type="scientific">Rouxiella aceris</name>
    <dbReference type="NCBI Taxonomy" id="2703884"/>
    <lineage>
        <taxon>Bacteria</taxon>
        <taxon>Pseudomonadati</taxon>
        <taxon>Pseudomonadota</taxon>
        <taxon>Gammaproteobacteria</taxon>
        <taxon>Enterobacterales</taxon>
        <taxon>Yersiniaceae</taxon>
        <taxon>Rouxiella</taxon>
    </lineage>
</organism>
<feature type="transmembrane region" description="Helical" evidence="7">
    <location>
        <begin position="222"/>
        <end position="243"/>
    </location>
</feature>
<feature type="transmembrane region" description="Helical" evidence="7">
    <location>
        <begin position="135"/>
        <end position="155"/>
    </location>
</feature>
<dbReference type="PANTHER" id="PTHR42718">
    <property type="entry name" value="MAJOR FACILITATOR SUPERFAMILY MULTIDRUG TRANSPORTER MFSC"/>
    <property type="match status" value="1"/>
</dbReference>
<keyword evidence="4 7" id="KW-0812">Transmembrane</keyword>
<keyword evidence="10" id="KW-1185">Reference proteome</keyword>
<feature type="transmembrane region" description="Helical" evidence="7">
    <location>
        <begin position="382"/>
        <end position="405"/>
    </location>
</feature>
<feature type="transmembrane region" description="Helical" evidence="7">
    <location>
        <begin position="294"/>
        <end position="313"/>
    </location>
</feature>
<gene>
    <name evidence="9" type="ORF">GW590_21055</name>
</gene>
<dbReference type="CDD" id="cd17321">
    <property type="entry name" value="MFS_MMR_MDR_like"/>
    <property type="match status" value="1"/>
</dbReference>
<dbReference type="InterPro" id="IPR020846">
    <property type="entry name" value="MFS_dom"/>
</dbReference>
<keyword evidence="6 7" id="KW-0472">Membrane</keyword>
<name>A0A848MPT7_9GAMM</name>
<evidence type="ECO:0000256" key="3">
    <source>
        <dbReference type="ARBA" id="ARBA00022475"/>
    </source>
</evidence>
<dbReference type="Gene3D" id="1.20.1720.10">
    <property type="entry name" value="Multidrug resistance protein D"/>
    <property type="match status" value="1"/>
</dbReference>
<protein>
    <submittedName>
        <fullName evidence="9">MFS transporter</fullName>
    </submittedName>
</protein>
<evidence type="ECO:0000313" key="10">
    <source>
        <dbReference type="Proteomes" id="UP000585363"/>
    </source>
</evidence>
<accession>A0A848MPT7</accession>
<evidence type="ECO:0000256" key="6">
    <source>
        <dbReference type="ARBA" id="ARBA00023136"/>
    </source>
</evidence>
<feature type="transmembrane region" description="Helical" evidence="7">
    <location>
        <begin position="38"/>
        <end position="61"/>
    </location>
</feature>
<sequence length="486" mass="50842">MIKSVKTIRGGTTQDPLKGSACKKPDLLLKNSVTHPNIVLAVILISYMMIVIDNSVVITGLPKIHQQFGFTQAGLSWVSSAYALTFGGGLLLSARAGDIIGRRKMFISGLLLFSFSSLAIGMAPSAEWLITARAVQGVGASVLAPSTLALLQTTFTAGHARARAISLYAAAGGLSASVGLVIGGIVADLISWRVGFLINVPIGLVLILAAKKYIPETELHSGAFDFIGALLCCAGMTGLVFAIVNSATQGWSSPVTEGALITGVLLLILFIKVEKHASQPIMPLRLFLSLERSGAWLARLLYIGTAMGFFFFSTQFMQGVMHYSASQAGFAFLPAMIINFVVALNANRLIGRVGSRNLLLISLLASLAGMVMLSLLTQQSTFSGGLILPLLMIGFGLGGAMAPLTSRGIKGVDARDAGAASGIVNAAHQIGGALGLSILVACTEFAKGNLTGNELLVRQNHIAFLAGGVLIILAIVVVLFSFRKKD</sequence>
<feature type="transmembrane region" description="Helical" evidence="7">
    <location>
        <begin position="73"/>
        <end position="93"/>
    </location>
</feature>
<evidence type="ECO:0000256" key="5">
    <source>
        <dbReference type="ARBA" id="ARBA00022989"/>
    </source>
</evidence>
<feature type="domain" description="Major facilitator superfamily (MFS) profile" evidence="8">
    <location>
        <begin position="39"/>
        <end position="486"/>
    </location>
</feature>
<reference evidence="9 10" key="1">
    <citation type="submission" date="2020-01" db="EMBL/GenBank/DDBJ databases">
        <authorList>
            <person name="Lee S.D."/>
        </authorList>
    </citation>
    <scope>NUCLEOTIDE SEQUENCE [LARGE SCALE GENOMIC DNA]</scope>
    <source>
        <strain evidence="9 10">SAP-1</strain>
    </source>
</reference>
<comment type="subcellular location">
    <subcellularLocation>
        <location evidence="1">Cell membrane</location>
        <topology evidence="1">Multi-pass membrane protein</topology>
    </subcellularLocation>
</comment>
<comment type="caution">
    <text evidence="9">The sequence shown here is derived from an EMBL/GenBank/DDBJ whole genome shotgun (WGS) entry which is preliminary data.</text>
</comment>
<proteinExistence type="predicted"/>
<dbReference type="Pfam" id="PF07690">
    <property type="entry name" value="MFS_1"/>
    <property type="match status" value="1"/>
</dbReference>
<feature type="transmembrane region" description="Helical" evidence="7">
    <location>
        <begin position="461"/>
        <end position="482"/>
    </location>
</feature>
<dbReference type="PROSITE" id="PS50850">
    <property type="entry name" value="MFS"/>
    <property type="match status" value="1"/>
</dbReference>
<feature type="transmembrane region" description="Helical" evidence="7">
    <location>
        <begin position="358"/>
        <end position="376"/>
    </location>
</feature>
<dbReference type="PANTHER" id="PTHR42718:SF46">
    <property type="entry name" value="BLR6921 PROTEIN"/>
    <property type="match status" value="1"/>
</dbReference>
<dbReference type="EMBL" id="JAADJU010000013">
    <property type="protein sequence ID" value="NMP29343.1"/>
    <property type="molecule type" value="Genomic_DNA"/>
</dbReference>
<dbReference type="AlphaFoldDB" id="A0A848MPT7"/>
<feature type="transmembrane region" description="Helical" evidence="7">
    <location>
        <begin position="192"/>
        <end position="210"/>
    </location>
</feature>
<feature type="transmembrane region" description="Helical" evidence="7">
    <location>
        <begin position="167"/>
        <end position="186"/>
    </location>
</feature>
<evidence type="ECO:0000259" key="8">
    <source>
        <dbReference type="PROSITE" id="PS50850"/>
    </source>
</evidence>
<dbReference type="InterPro" id="IPR011701">
    <property type="entry name" value="MFS"/>
</dbReference>
<feature type="transmembrane region" description="Helical" evidence="7">
    <location>
        <begin position="105"/>
        <end position="123"/>
    </location>
</feature>
<evidence type="ECO:0000256" key="2">
    <source>
        <dbReference type="ARBA" id="ARBA00022448"/>
    </source>
</evidence>
<dbReference type="InterPro" id="IPR036259">
    <property type="entry name" value="MFS_trans_sf"/>
</dbReference>
<feature type="transmembrane region" description="Helical" evidence="7">
    <location>
        <begin position="325"/>
        <end position="346"/>
    </location>
</feature>
<evidence type="ECO:0000256" key="1">
    <source>
        <dbReference type="ARBA" id="ARBA00004651"/>
    </source>
</evidence>
<evidence type="ECO:0000256" key="4">
    <source>
        <dbReference type="ARBA" id="ARBA00022692"/>
    </source>
</evidence>
<dbReference type="Proteomes" id="UP000585363">
    <property type="component" value="Unassembled WGS sequence"/>
</dbReference>
<dbReference type="GO" id="GO:0022857">
    <property type="term" value="F:transmembrane transporter activity"/>
    <property type="evidence" value="ECO:0007669"/>
    <property type="project" value="InterPro"/>
</dbReference>
<dbReference type="SUPFAM" id="SSF103473">
    <property type="entry name" value="MFS general substrate transporter"/>
    <property type="match status" value="1"/>
</dbReference>
<evidence type="ECO:0000313" key="9">
    <source>
        <dbReference type="EMBL" id="NMP29343.1"/>
    </source>
</evidence>
<keyword evidence="5 7" id="KW-1133">Transmembrane helix</keyword>
<dbReference type="Gene3D" id="1.20.1250.20">
    <property type="entry name" value="MFS general substrate transporter like domains"/>
    <property type="match status" value="1"/>
</dbReference>
<keyword evidence="3" id="KW-1003">Cell membrane</keyword>
<keyword evidence="2" id="KW-0813">Transport</keyword>
<dbReference type="GO" id="GO:0005886">
    <property type="term" value="C:plasma membrane"/>
    <property type="evidence" value="ECO:0007669"/>
    <property type="project" value="UniProtKB-SubCell"/>
</dbReference>
<evidence type="ECO:0000256" key="7">
    <source>
        <dbReference type="SAM" id="Phobius"/>
    </source>
</evidence>
<reference evidence="9 10" key="2">
    <citation type="submission" date="2020-06" db="EMBL/GenBank/DDBJ databases">
        <title>Polyphasic characterization of a Rahnella strain isolated from tree sap.</title>
        <authorList>
            <person name="Kim I.S."/>
        </authorList>
    </citation>
    <scope>NUCLEOTIDE SEQUENCE [LARGE SCALE GENOMIC DNA]</scope>
    <source>
        <strain evidence="9 10">SAP-1</strain>
    </source>
</reference>